<keyword evidence="1 2" id="KW-0408">Iron</keyword>
<dbReference type="Pfam" id="PF00067">
    <property type="entry name" value="p450"/>
    <property type="match status" value="1"/>
</dbReference>
<dbReference type="GO" id="GO:0033075">
    <property type="term" value="P:isoquinoline alkaloid biosynthetic process"/>
    <property type="evidence" value="ECO:0007669"/>
    <property type="project" value="UniProtKB-ARBA"/>
</dbReference>
<dbReference type="STRING" id="3469.A0A4Y7IWN3"/>
<keyword evidence="2" id="KW-0560">Oxidoreductase</keyword>
<reference evidence="3 4" key="1">
    <citation type="journal article" date="2018" name="Science">
        <title>The opium poppy genome and morphinan production.</title>
        <authorList>
            <person name="Guo L."/>
            <person name="Winzer T."/>
            <person name="Yang X."/>
            <person name="Li Y."/>
            <person name="Ning Z."/>
            <person name="He Z."/>
            <person name="Teodor R."/>
            <person name="Lu Y."/>
            <person name="Bowser T.A."/>
            <person name="Graham I.A."/>
            <person name="Ye K."/>
        </authorList>
    </citation>
    <scope>NUCLEOTIDE SEQUENCE [LARGE SCALE GENOMIC DNA]</scope>
    <source>
        <strain evidence="4">cv. HN1</strain>
        <tissue evidence="3">Leaves</tissue>
    </source>
</reference>
<dbReference type="PROSITE" id="PS00086">
    <property type="entry name" value="CYTOCHROME_P450"/>
    <property type="match status" value="1"/>
</dbReference>
<dbReference type="PANTHER" id="PTHR24301:SF2">
    <property type="entry name" value="THROMBOXANE-A SYNTHASE"/>
    <property type="match status" value="1"/>
</dbReference>
<dbReference type="GO" id="GO:0004497">
    <property type="term" value="F:monooxygenase activity"/>
    <property type="evidence" value="ECO:0007669"/>
    <property type="project" value="UniProtKB-KW"/>
</dbReference>
<comment type="cofactor">
    <cofactor evidence="1">
        <name>heme</name>
        <dbReference type="ChEBI" id="CHEBI:30413"/>
    </cofactor>
</comment>
<dbReference type="GO" id="GO:0020037">
    <property type="term" value="F:heme binding"/>
    <property type="evidence" value="ECO:0007669"/>
    <property type="project" value="InterPro"/>
</dbReference>
<dbReference type="GO" id="GO:0016705">
    <property type="term" value="F:oxidoreductase activity, acting on paired donors, with incorporation or reduction of molecular oxygen"/>
    <property type="evidence" value="ECO:0007669"/>
    <property type="project" value="InterPro"/>
</dbReference>
<dbReference type="AlphaFoldDB" id="A0A4Y7IWN3"/>
<evidence type="ECO:0000256" key="1">
    <source>
        <dbReference type="PIRSR" id="PIRSR602401-1"/>
    </source>
</evidence>
<dbReference type="Gene3D" id="1.10.630.10">
    <property type="entry name" value="Cytochrome P450"/>
    <property type="match status" value="1"/>
</dbReference>
<organism evidence="3 4">
    <name type="scientific">Papaver somniferum</name>
    <name type="common">Opium poppy</name>
    <dbReference type="NCBI Taxonomy" id="3469"/>
    <lineage>
        <taxon>Eukaryota</taxon>
        <taxon>Viridiplantae</taxon>
        <taxon>Streptophyta</taxon>
        <taxon>Embryophyta</taxon>
        <taxon>Tracheophyta</taxon>
        <taxon>Spermatophyta</taxon>
        <taxon>Magnoliopsida</taxon>
        <taxon>Ranunculales</taxon>
        <taxon>Papaveraceae</taxon>
        <taxon>Papaveroideae</taxon>
        <taxon>Papaver</taxon>
    </lineage>
</organism>
<keyword evidence="4" id="KW-1185">Reference proteome</keyword>
<keyword evidence="1 2" id="KW-0349">Heme</keyword>
<name>A0A4Y7IWN3_PAPSO</name>
<keyword evidence="1 2" id="KW-0479">Metal-binding</keyword>
<dbReference type="OMA" id="LITECAG"/>
<feature type="non-terminal residue" evidence="3">
    <location>
        <position position="1"/>
    </location>
</feature>
<dbReference type="EMBL" id="CM010716">
    <property type="protein sequence ID" value="RZC51815.1"/>
    <property type="molecule type" value="Genomic_DNA"/>
</dbReference>
<keyword evidence="2" id="KW-0503">Monooxygenase</keyword>
<dbReference type="PRINTS" id="PR00463">
    <property type="entry name" value="EP450I"/>
</dbReference>
<dbReference type="SUPFAM" id="SSF48264">
    <property type="entry name" value="Cytochrome P450"/>
    <property type="match status" value="1"/>
</dbReference>
<gene>
    <name evidence="3" type="ORF">C5167_020243</name>
</gene>
<dbReference type="PANTHER" id="PTHR24301">
    <property type="entry name" value="THROMBOXANE-A SYNTHASE"/>
    <property type="match status" value="1"/>
</dbReference>
<dbReference type="InterPro" id="IPR036396">
    <property type="entry name" value="Cyt_P450_sf"/>
</dbReference>
<dbReference type="InterPro" id="IPR017972">
    <property type="entry name" value="Cyt_P450_CS"/>
</dbReference>
<comment type="similarity">
    <text evidence="2">Belongs to the cytochrome P450 family.</text>
</comment>
<dbReference type="Gramene" id="RZC51815">
    <property type="protein sequence ID" value="RZC51815"/>
    <property type="gene ID" value="C5167_020243"/>
</dbReference>
<dbReference type="InterPro" id="IPR001128">
    <property type="entry name" value="Cyt_P450"/>
</dbReference>
<sequence>VPGPPTIPLIGHLHLLTKHGPDVFSLLAKKYGPFYRFHMGRKPLIIIGDAELCREVCIKKFKDIPNRSIPSPMSGHMIHLKGLFFTGGTRWSTMKNSIISMYQPSHISSLLPMMQSVIESAAQHLPKSEEEDIMFSHFALRLASDIIGVASFGFDFGLTKKTSLDVSTINNNDQENDMVVTDFVKQHIYSTTKLKMDLNGSFSVILGIICPILQRPFQAIWERIPGTMDWRTKKSKKNLVSKLEQVVKQREDNKDRGSKDFLSLVLNARESDDKRLKNVFTSDYVSVLAYEQLLAGSTTIAFTLSAVLYLVADHPEVEKKLIEEIDGFGGHGLIPTVDDLQNKFSYLDQVIKESMRFYPSSPLIAREASKQVEIGGYVLPEGTWIWFSPGILAKDPKNFPEPDKFRLERFDPDCEEEKQRHPYALIPFGLGPRQCIGVKFSMQEMKLTLIHLYQRYLFKHSPNMERPVTLEYGIILNFKYGVKLRVIKRRT</sequence>
<accession>A0A4Y7IWN3</accession>
<dbReference type="PRINTS" id="PR00385">
    <property type="entry name" value="P450"/>
</dbReference>
<evidence type="ECO:0000313" key="4">
    <source>
        <dbReference type="Proteomes" id="UP000316621"/>
    </source>
</evidence>
<proteinExistence type="inferred from homology"/>
<evidence type="ECO:0008006" key="5">
    <source>
        <dbReference type="Google" id="ProtNLM"/>
    </source>
</evidence>
<evidence type="ECO:0000313" key="3">
    <source>
        <dbReference type="EMBL" id="RZC51815.1"/>
    </source>
</evidence>
<feature type="binding site" description="axial binding residue" evidence="1">
    <location>
        <position position="435"/>
    </location>
    <ligand>
        <name>heme</name>
        <dbReference type="ChEBI" id="CHEBI:30413"/>
    </ligand>
    <ligandPart>
        <name>Fe</name>
        <dbReference type="ChEBI" id="CHEBI:18248"/>
    </ligandPart>
</feature>
<evidence type="ECO:0000256" key="2">
    <source>
        <dbReference type="RuleBase" id="RU000461"/>
    </source>
</evidence>
<protein>
    <recommendedName>
        <fullName evidence="5">Cytochrome P450</fullName>
    </recommendedName>
</protein>
<dbReference type="Proteomes" id="UP000316621">
    <property type="component" value="Chromosome 2"/>
</dbReference>
<dbReference type="GO" id="GO:0005506">
    <property type="term" value="F:iron ion binding"/>
    <property type="evidence" value="ECO:0007669"/>
    <property type="project" value="InterPro"/>
</dbReference>
<dbReference type="InterPro" id="IPR002401">
    <property type="entry name" value="Cyt_P450_E_grp-I"/>
</dbReference>